<protein>
    <recommendedName>
        <fullName evidence="5">Core-binding (CB) domain-containing protein</fullName>
    </recommendedName>
</protein>
<proteinExistence type="predicted"/>
<evidence type="ECO:0000256" key="3">
    <source>
        <dbReference type="ARBA" id="ARBA00023172"/>
    </source>
</evidence>
<dbReference type="InterPro" id="IPR011010">
    <property type="entry name" value="DNA_brk_join_enz"/>
</dbReference>
<dbReference type="InterPro" id="IPR013762">
    <property type="entry name" value="Integrase-like_cat_sf"/>
</dbReference>
<gene>
    <name evidence="6" type="ORF">SAMN02927921_00006</name>
</gene>
<evidence type="ECO:0000313" key="7">
    <source>
        <dbReference type="Proteomes" id="UP000182248"/>
    </source>
</evidence>
<accession>A0A1K1LNV5</accession>
<dbReference type="GO" id="GO:0015074">
    <property type="term" value="P:DNA integration"/>
    <property type="evidence" value="ECO:0007669"/>
    <property type="project" value="UniProtKB-KW"/>
</dbReference>
<evidence type="ECO:0000256" key="2">
    <source>
        <dbReference type="ARBA" id="ARBA00023125"/>
    </source>
</evidence>
<feature type="domain" description="Core-binding (CB)" evidence="5">
    <location>
        <begin position="107"/>
        <end position="194"/>
    </location>
</feature>
<evidence type="ECO:0000256" key="4">
    <source>
        <dbReference type="PROSITE-ProRule" id="PRU01248"/>
    </source>
</evidence>
<evidence type="ECO:0000259" key="5">
    <source>
        <dbReference type="PROSITE" id="PS51900"/>
    </source>
</evidence>
<dbReference type="Proteomes" id="UP000182248">
    <property type="component" value="Unassembled WGS sequence"/>
</dbReference>
<dbReference type="Gene3D" id="1.10.150.130">
    <property type="match status" value="1"/>
</dbReference>
<dbReference type="AlphaFoldDB" id="A0A1K1LNV5"/>
<dbReference type="EMBL" id="FPJE01000001">
    <property type="protein sequence ID" value="SFW11326.1"/>
    <property type="molecule type" value="Genomic_DNA"/>
</dbReference>
<dbReference type="InterPro" id="IPR044068">
    <property type="entry name" value="CB"/>
</dbReference>
<dbReference type="PROSITE" id="PS51900">
    <property type="entry name" value="CB"/>
    <property type="match status" value="1"/>
</dbReference>
<dbReference type="InterPro" id="IPR025269">
    <property type="entry name" value="SAM-like_dom"/>
</dbReference>
<evidence type="ECO:0000313" key="6">
    <source>
        <dbReference type="EMBL" id="SFW11326.1"/>
    </source>
</evidence>
<sequence length="437" mass="50821">MISAEIILDTRYKTKRGYPVKIRVHETGKPHRYVLLNVYQNRKKLKVDPFLLTRGRNLEDEVKYCNDRNFGIDASIEVISNGIGLAKEREIFMLQQRINELKKDSGIGIMEFFDTFISEYKDKGLSVHNYESTKNQIQKFLGPGEDMPINSIDYEWLHRFILSKKKQANKDNKTNSAGINRYLSDLRTVYFEAQRRASLGINSGNPFEGLIEKSGRRNIKLPSLGQVRKLFSFERPKFTRREHVPVMQKKIDLFLFQIAIGGHYLSELAILKWEDIKDGRVQFHRYKNRTKRGGGEYVDNKLSGFALWVIDKHGTPSDERVFSFIPHPDERPTSYATFRRGYLRTLESVSKSLEIPKLKIVTPRYLFRSIAGELLISDIIVMQLQGHSPTGVTHRYQQKIPYPVLDREHEKILNKVFTCEVEYKDNQKASLTDTIPV</sequence>
<dbReference type="InterPro" id="IPR010998">
    <property type="entry name" value="Integrase_recombinase_N"/>
</dbReference>
<reference evidence="6 7" key="1">
    <citation type="submission" date="2016-11" db="EMBL/GenBank/DDBJ databases">
        <authorList>
            <person name="Jaros S."/>
            <person name="Januszkiewicz K."/>
            <person name="Wedrychowicz H."/>
        </authorList>
    </citation>
    <scope>NUCLEOTIDE SEQUENCE [LARGE SCALE GENOMIC DNA]</scope>
    <source>
        <strain evidence="6 7">CGMCC 1.12145</strain>
    </source>
</reference>
<dbReference type="GO" id="GO:0003677">
    <property type="term" value="F:DNA binding"/>
    <property type="evidence" value="ECO:0007669"/>
    <property type="project" value="UniProtKB-UniRule"/>
</dbReference>
<dbReference type="RefSeq" id="WP_072315257.1">
    <property type="nucleotide sequence ID" value="NZ_FPJE01000001.1"/>
</dbReference>
<dbReference type="Gene3D" id="1.10.443.10">
    <property type="entry name" value="Intergrase catalytic core"/>
    <property type="match status" value="1"/>
</dbReference>
<dbReference type="Pfam" id="PF13102">
    <property type="entry name" value="Phage_int_SAM_5"/>
    <property type="match status" value="1"/>
</dbReference>
<keyword evidence="3" id="KW-0233">DNA recombination</keyword>
<dbReference type="SUPFAM" id="SSF56349">
    <property type="entry name" value="DNA breaking-rejoining enzymes"/>
    <property type="match status" value="1"/>
</dbReference>
<dbReference type="OrthoDB" id="1231702at2"/>
<keyword evidence="1" id="KW-0229">DNA integration</keyword>
<keyword evidence="7" id="KW-1185">Reference proteome</keyword>
<name>A0A1K1LNV5_9FLAO</name>
<keyword evidence="2 4" id="KW-0238">DNA-binding</keyword>
<organism evidence="6 7">
    <name type="scientific">Sinomicrobium oceani</name>
    <dbReference type="NCBI Taxonomy" id="1150368"/>
    <lineage>
        <taxon>Bacteria</taxon>
        <taxon>Pseudomonadati</taxon>
        <taxon>Bacteroidota</taxon>
        <taxon>Flavobacteriia</taxon>
        <taxon>Flavobacteriales</taxon>
        <taxon>Flavobacteriaceae</taxon>
        <taxon>Sinomicrobium</taxon>
    </lineage>
</organism>
<dbReference type="GO" id="GO:0006310">
    <property type="term" value="P:DNA recombination"/>
    <property type="evidence" value="ECO:0007669"/>
    <property type="project" value="UniProtKB-KW"/>
</dbReference>
<evidence type="ECO:0000256" key="1">
    <source>
        <dbReference type="ARBA" id="ARBA00022908"/>
    </source>
</evidence>